<evidence type="ECO:0000256" key="1">
    <source>
        <dbReference type="SAM" id="Phobius"/>
    </source>
</evidence>
<proteinExistence type="predicted"/>
<gene>
    <name evidence="4" type="ORF">AQPW35_19780</name>
</gene>
<dbReference type="NCBIfam" id="TIGR02595">
    <property type="entry name" value="PEP_CTERM"/>
    <property type="match status" value="1"/>
</dbReference>
<feature type="transmembrane region" description="Helical" evidence="1">
    <location>
        <begin position="191"/>
        <end position="208"/>
    </location>
</feature>
<dbReference type="InterPro" id="IPR013424">
    <property type="entry name" value="Ice-binding_C"/>
</dbReference>
<dbReference type="AlphaFoldDB" id="A0A480ARH1"/>
<organism evidence="4 5">
    <name type="scientific">Pseudaquabacterium pictum</name>
    <dbReference type="NCBI Taxonomy" id="2315236"/>
    <lineage>
        <taxon>Bacteria</taxon>
        <taxon>Pseudomonadati</taxon>
        <taxon>Pseudomonadota</taxon>
        <taxon>Betaproteobacteria</taxon>
        <taxon>Burkholderiales</taxon>
        <taxon>Sphaerotilaceae</taxon>
        <taxon>Pseudaquabacterium</taxon>
    </lineage>
</organism>
<keyword evidence="1" id="KW-0472">Membrane</keyword>
<keyword evidence="5" id="KW-1185">Reference proteome</keyword>
<evidence type="ECO:0000259" key="3">
    <source>
        <dbReference type="Pfam" id="PF07589"/>
    </source>
</evidence>
<dbReference type="Pfam" id="PF07589">
    <property type="entry name" value="PEP-CTERM"/>
    <property type="match status" value="1"/>
</dbReference>
<dbReference type="OrthoDB" id="8562701at2"/>
<evidence type="ECO:0000256" key="2">
    <source>
        <dbReference type="SAM" id="SignalP"/>
    </source>
</evidence>
<dbReference type="Proteomes" id="UP000301751">
    <property type="component" value="Unassembled WGS sequence"/>
</dbReference>
<name>A0A480ARH1_9BURK</name>
<evidence type="ECO:0000313" key="5">
    <source>
        <dbReference type="Proteomes" id="UP000301751"/>
    </source>
</evidence>
<feature type="chain" id="PRO_5019738674" description="Ice-binding protein C-terminal domain-containing protein" evidence="2">
    <location>
        <begin position="22"/>
        <end position="213"/>
    </location>
</feature>
<dbReference type="EMBL" id="BJCL01000004">
    <property type="protein sequence ID" value="GCL62897.1"/>
    <property type="molecule type" value="Genomic_DNA"/>
</dbReference>
<dbReference type="RefSeq" id="WP_137732653.1">
    <property type="nucleotide sequence ID" value="NZ_BJCL01000004.1"/>
</dbReference>
<reference evidence="5" key="1">
    <citation type="submission" date="2019-03" db="EMBL/GenBank/DDBJ databases">
        <title>Aquabacterium pictum sp.nov., the first bacteriochlorophyll a-containing freshwater bacterium in the genus Aquabacterium of the class Betaproteobacteria.</title>
        <authorList>
            <person name="Hirose S."/>
            <person name="Tank M."/>
            <person name="Hara E."/>
            <person name="Tamaki H."/>
            <person name="Takaichi S."/>
            <person name="Haruta S."/>
            <person name="Hanada S."/>
        </authorList>
    </citation>
    <scope>NUCLEOTIDE SEQUENCE [LARGE SCALE GENOMIC DNA]</scope>
    <source>
        <strain evidence="5">W35</strain>
    </source>
</reference>
<keyword evidence="1" id="KW-0812">Transmembrane</keyword>
<feature type="domain" description="Ice-binding protein C-terminal" evidence="3">
    <location>
        <begin position="186"/>
        <end position="209"/>
    </location>
</feature>
<evidence type="ECO:0000313" key="4">
    <source>
        <dbReference type="EMBL" id="GCL62897.1"/>
    </source>
</evidence>
<feature type="signal peptide" evidence="2">
    <location>
        <begin position="1"/>
        <end position="21"/>
    </location>
</feature>
<accession>A0A480ARH1</accession>
<protein>
    <recommendedName>
        <fullName evidence="3">Ice-binding protein C-terminal domain-containing protein</fullName>
    </recommendedName>
</protein>
<keyword evidence="2" id="KW-0732">Signal</keyword>
<sequence>MKLHLIAAATLAAAATLPAHALLVNDAAAIAGPTMMVDFEAFDGLLGSGPVTVAPGVVFSGDSGAELGANNRDLGDNGLWGAIGNFAAGGVGGELRFTFSDGLSSGAGAFVSHYANAALPFALAVEVSAYGDNGLIIETHSFTVGATAEDYNAGQFLGITRAQADIRSISFKGVGVVADNLVLTTPVPEPGTWALMLAGLVAVGFLGVRQRMG</sequence>
<keyword evidence="1" id="KW-1133">Transmembrane helix</keyword>
<comment type="caution">
    <text evidence="4">The sequence shown here is derived from an EMBL/GenBank/DDBJ whole genome shotgun (WGS) entry which is preliminary data.</text>
</comment>